<dbReference type="GO" id="GO:0036064">
    <property type="term" value="C:ciliary basal body"/>
    <property type="evidence" value="ECO:0000318"/>
    <property type="project" value="GO_Central"/>
</dbReference>
<dbReference type="OMA" id="EYEKWNP"/>
<reference evidence="3" key="3">
    <citation type="submission" date="2015-06" db="UniProtKB">
        <authorList>
            <consortium name="EnsemblMetazoa"/>
        </authorList>
    </citation>
    <scope>IDENTIFICATION</scope>
</reference>
<dbReference type="eggNOG" id="ENOG502QQ0N">
    <property type="taxonomic scope" value="Eukaryota"/>
</dbReference>
<dbReference type="InParanoid" id="T1FYC2"/>
<dbReference type="PANTHER" id="PTHR21223">
    <property type="entry name" value="CBY1-INTERACTING BAR DOMAIN-CONTAINING PROTEIN HOMOLOG"/>
    <property type="match status" value="1"/>
</dbReference>
<reference evidence="4" key="1">
    <citation type="submission" date="2012-12" db="EMBL/GenBank/DDBJ databases">
        <authorList>
            <person name="Hellsten U."/>
            <person name="Grimwood J."/>
            <person name="Chapman J.A."/>
            <person name="Shapiro H."/>
            <person name="Aerts A."/>
            <person name="Otillar R.P."/>
            <person name="Terry A.Y."/>
            <person name="Boore J.L."/>
            <person name="Simakov O."/>
            <person name="Marletaz F."/>
            <person name="Cho S.-J."/>
            <person name="Edsinger-Gonzales E."/>
            <person name="Havlak P."/>
            <person name="Kuo D.-H."/>
            <person name="Larsson T."/>
            <person name="Lv J."/>
            <person name="Arendt D."/>
            <person name="Savage R."/>
            <person name="Osoegawa K."/>
            <person name="de Jong P."/>
            <person name="Lindberg D.R."/>
            <person name="Seaver E.C."/>
            <person name="Weisblat D.A."/>
            <person name="Putnam N.H."/>
            <person name="Grigoriev I.V."/>
            <person name="Rokhsar D.S."/>
        </authorList>
    </citation>
    <scope>NUCLEOTIDE SEQUENCE</scope>
</reference>
<feature type="coiled-coil region" evidence="1">
    <location>
        <begin position="145"/>
        <end position="172"/>
    </location>
</feature>
<reference evidence="2 4" key="2">
    <citation type="journal article" date="2013" name="Nature">
        <title>Insights into bilaterian evolution from three spiralian genomes.</title>
        <authorList>
            <person name="Simakov O."/>
            <person name="Marletaz F."/>
            <person name="Cho S.J."/>
            <person name="Edsinger-Gonzales E."/>
            <person name="Havlak P."/>
            <person name="Hellsten U."/>
            <person name="Kuo D.H."/>
            <person name="Larsson T."/>
            <person name="Lv J."/>
            <person name="Arendt D."/>
            <person name="Savage R."/>
            <person name="Osoegawa K."/>
            <person name="de Jong P."/>
            <person name="Grimwood J."/>
            <person name="Chapman J.A."/>
            <person name="Shapiro H."/>
            <person name="Aerts A."/>
            <person name="Otillar R.P."/>
            <person name="Terry A.Y."/>
            <person name="Boore J.L."/>
            <person name="Grigoriev I.V."/>
            <person name="Lindberg D.R."/>
            <person name="Seaver E.C."/>
            <person name="Weisblat D.A."/>
            <person name="Putnam N.H."/>
            <person name="Rokhsar D.S."/>
        </authorList>
    </citation>
    <scope>NUCLEOTIDE SEQUENCE</scope>
</reference>
<dbReference type="InterPro" id="IPR009602">
    <property type="entry name" value="CBAR/FAM92"/>
</dbReference>
<dbReference type="FunCoup" id="T1FYC2">
    <property type="interactions" value="178"/>
</dbReference>
<accession>T1FYC2</accession>
<gene>
    <name evidence="3" type="primary">20213820</name>
    <name evidence="2" type="ORF">HELRODRAFT_65745</name>
</gene>
<evidence type="ECO:0000313" key="3">
    <source>
        <dbReference type="EnsemblMetazoa" id="HelroP65745"/>
    </source>
</evidence>
<dbReference type="Gene3D" id="1.20.1270.60">
    <property type="entry name" value="Arfaptin homology (AH) domain/BAR domain"/>
    <property type="match status" value="1"/>
</dbReference>
<evidence type="ECO:0000313" key="2">
    <source>
        <dbReference type="EMBL" id="ESO02159.1"/>
    </source>
</evidence>
<dbReference type="Pfam" id="PF06730">
    <property type="entry name" value="FAM92"/>
    <property type="match status" value="1"/>
</dbReference>
<dbReference type="EMBL" id="AMQM01000810">
    <property type="status" value="NOT_ANNOTATED_CDS"/>
    <property type="molecule type" value="Genomic_DNA"/>
</dbReference>
<dbReference type="GO" id="GO:0035869">
    <property type="term" value="C:ciliary transition zone"/>
    <property type="evidence" value="ECO:0000318"/>
    <property type="project" value="GO_Central"/>
</dbReference>
<dbReference type="Proteomes" id="UP000015101">
    <property type="component" value="Unassembled WGS sequence"/>
</dbReference>
<proteinExistence type="predicted"/>
<dbReference type="InterPro" id="IPR027267">
    <property type="entry name" value="AH/BAR_dom_sf"/>
</dbReference>
<name>T1FYC2_HELRO</name>
<dbReference type="RefSeq" id="XP_009019567.1">
    <property type="nucleotide sequence ID" value="XM_009021319.1"/>
</dbReference>
<dbReference type="SUPFAM" id="SSF103657">
    <property type="entry name" value="BAR/IMD domain-like"/>
    <property type="match status" value="1"/>
</dbReference>
<dbReference type="HOGENOM" id="CLU_072172_0_0_1"/>
<sequence>MKWNYNCRRKQLEDVQSRIDLIERTFGNLCSWFGSYHRNLAKCRDKNDLIAKELNTYATLENLNMSTKSSLVEFAKHYSSVQDHLDIKIDRLRTNVIHPLSTYDQSCKATKKSIKKTYGALKKEMQLKKQLDQYQRHNNHHHVLKNSINNAAANLSKLSHELEEQIEVFERNKLQDIKKILLSLIGAEIDFNTKSLQFLTCCYNDLESMNEDEDFDVNNILQHSPLCLPYFEWFE</sequence>
<organism evidence="3 4">
    <name type="scientific">Helobdella robusta</name>
    <name type="common">Californian leech</name>
    <dbReference type="NCBI Taxonomy" id="6412"/>
    <lineage>
        <taxon>Eukaryota</taxon>
        <taxon>Metazoa</taxon>
        <taxon>Spiralia</taxon>
        <taxon>Lophotrochozoa</taxon>
        <taxon>Annelida</taxon>
        <taxon>Clitellata</taxon>
        <taxon>Hirudinea</taxon>
        <taxon>Rhynchobdellida</taxon>
        <taxon>Glossiphoniidae</taxon>
        <taxon>Helobdella</taxon>
    </lineage>
</organism>
<evidence type="ECO:0008006" key="5">
    <source>
        <dbReference type="Google" id="ProtNLM"/>
    </source>
</evidence>
<dbReference type="AlphaFoldDB" id="T1FYC2"/>
<protein>
    <recommendedName>
        <fullName evidence="5">F-BAR domain-containing protein</fullName>
    </recommendedName>
</protein>
<keyword evidence="1" id="KW-0175">Coiled coil</keyword>
<dbReference type="OrthoDB" id="60621at2759"/>
<evidence type="ECO:0000256" key="1">
    <source>
        <dbReference type="SAM" id="Coils"/>
    </source>
</evidence>
<dbReference type="KEGG" id="hro:HELRODRAFT_65745"/>
<dbReference type="STRING" id="6412.T1FYC2"/>
<dbReference type="GeneID" id="20213820"/>
<dbReference type="EMBL" id="KB096742">
    <property type="protein sequence ID" value="ESO02159.1"/>
    <property type="molecule type" value="Genomic_DNA"/>
</dbReference>
<dbReference type="EnsemblMetazoa" id="HelroT65745">
    <property type="protein sequence ID" value="HelroP65745"/>
    <property type="gene ID" value="HelroG65745"/>
</dbReference>
<keyword evidence="4" id="KW-1185">Reference proteome</keyword>
<dbReference type="GO" id="GO:0060271">
    <property type="term" value="P:cilium assembly"/>
    <property type="evidence" value="ECO:0000318"/>
    <property type="project" value="GO_Central"/>
</dbReference>
<dbReference type="CTD" id="20213820"/>
<evidence type="ECO:0000313" key="4">
    <source>
        <dbReference type="Proteomes" id="UP000015101"/>
    </source>
</evidence>
<dbReference type="PANTHER" id="PTHR21223:SF2">
    <property type="entry name" value="CBY1-INTERACTING BAR DOMAIN-CONTAINING PROTEIN HOMOLOG"/>
    <property type="match status" value="1"/>
</dbReference>